<reference evidence="2 3" key="1">
    <citation type="submission" date="2019-02" db="EMBL/GenBank/DDBJ databases">
        <title>Genome sequencing of the rare red list fungi Dentipellis fragilis.</title>
        <authorList>
            <person name="Buettner E."/>
            <person name="Kellner H."/>
        </authorList>
    </citation>
    <scope>NUCLEOTIDE SEQUENCE [LARGE SCALE GENOMIC DNA]</scope>
    <source>
        <strain evidence="2 3">DSM 105465</strain>
    </source>
</reference>
<evidence type="ECO:0000313" key="3">
    <source>
        <dbReference type="Proteomes" id="UP000298327"/>
    </source>
</evidence>
<feature type="compositionally biased region" description="Polar residues" evidence="1">
    <location>
        <begin position="244"/>
        <end position="258"/>
    </location>
</feature>
<dbReference type="AlphaFoldDB" id="A0A4Y9ZCX4"/>
<accession>A0A4Y9ZCX4</accession>
<feature type="region of interest" description="Disordered" evidence="1">
    <location>
        <begin position="566"/>
        <end position="640"/>
    </location>
</feature>
<evidence type="ECO:0008006" key="4">
    <source>
        <dbReference type="Google" id="ProtNLM"/>
    </source>
</evidence>
<feature type="region of interest" description="Disordered" evidence="1">
    <location>
        <begin position="1"/>
        <end position="139"/>
    </location>
</feature>
<protein>
    <recommendedName>
        <fullName evidence="4">Alpha/beta-hydrolase</fullName>
    </recommendedName>
</protein>
<organism evidence="2 3">
    <name type="scientific">Dentipellis fragilis</name>
    <dbReference type="NCBI Taxonomy" id="205917"/>
    <lineage>
        <taxon>Eukaryota</taxon>
        <taxon>Fungi</taxon>
        <taxon>Dikarya</taxon>
        <taxon>Basidiomycota</taxon>
        <taxon>Agaricomycotina</taxon>
        <taxon>Agaricomycetes</taxon>
        <taxon>Russulales</taxon>
        <taxon>Hericiaceae</taxon>
        <taxon>Dentipellis</taxon>
    </lineage>
</organism>
<evidence type="ECO:0000313" key="2">
    <source>
        <dbReference type="EMBL" id="TFY72432.1"/>
    </source>
</evidence>
<dbReference type="STRING" id="205917.A0A4Y9ZCX4"/>
<gene>
    <name evidence="2" type="ORF">EVG20_g581</name>
</gene>
<evidence type="ECO:0000256" key="1">
    <source>
        <dbReference type="SAM" id="MobiDB-lite"/>
    </source>
</evidence>
<dbReference type="Proteomes" id="UP000298327">
    <property type="component" value="Unassembled WGS sequence"/>
</dbReference>
<feature type="region of interest" description="Disordered" evidence="1">
    <location>
        <begin position="230"/>
        <end position="258"/>
    </location>
</feature>
<dbReference type="InterPro" id="IPR029058">
    <property type="entry name" value="AB_hydrolase_fold"/>
</dbReference>
<dbReference type="Gene3D" id="3.40.50.1820">
    <property type="entry name" value="alpha/beta hydrolase"/>
    <property type="match status" value="1"/>
</dbReference>
<name>A0A4Y9ZCX4_9AGAM</name>
<feature type="compositionally biased region" description="Low complexity" evidence="1">
    <location>
        <begin position="85"/>
        <end position="117"/>
    </location>
</feature>
<feature type="compositionally biased region" description="Basic and acidic residues" evidence="1">
    <location>
        <begin position="566"/>
        <end position="582"/>
    </location>
</feature>
<feature type="compositionally biased region" description="Low complexity" evidence="1">
    <location>
        <begin position="66"/>
        <end position="76"/>
    </location>
</feature>
<dbReference type="EMBL" id="SEOQ01000015">
    <property type="protein sequence ID" value="TFY72432.1"/>
    <property type="molecule type" value="Genomic_DNA"/>
</dbReference>
<feature type="compositionally biased region" description="Low complexity" evidence="1">
    <location>
        <begin position="11"/>
        <end position="24"/>
    </location>
</feature>
<dbReference type="SUPFAM" id="SSF53474">
    <property type="entry name" value="alpha/beta-Hydrolases"/>
    <property type="match status" value="1"/>
</dbReference>
<feature type="compositionally biased region" description="Acidic residues" evidence="1">
    <location>
        <begin position="621"/>
        <end position="640"/>
    </location>
</feature>
<sequence>MNENENKTRRTLSSRLRSLVPSSSKNPPQSEAMRQPRVQPLHPTSSKPKPRLAPLQPAMPSPPSSSQPSPVKSPLPILRWLGQHPSSSSLHSNASPSSASSRSASPLSSLQDALSSPLPQPPQVTPPSASHQRTDSHSHLHATYPSRTTSMFAPNSPPFLYTFTRSTLPSATLSTPFPPSMYAHDPFDLAHHRNVYTPTLNYPVNIEHSPPQRTSLDTLRSLQNRERERAIHTQQPPSRKRSQHAQSASYSTGASNAAPSSGWWWFQGDNKEDVDLLLDEADRAETVSQEQLKIHKKYLAPKNPLVFCHGLLGFDSVTIGPSIAPLEVTHWRGIKEVLEANGAEVLITRVPATSSPVDRAKVLEKKIEEVYPGRHSMGGLDCRYLTTNLRSHTFTVLSVTTVATPHRGSTFADHFLETVGRSRLPQVLSLLDMLPNGGGDGQAFESLTIESMRKFNEETPDVEGVQYFSWGAVYDPGLFDTWKWPHSVVLEKEGPNDGLVSVKSSKWGKYLGTLESVNHLDLVGWINTARYKWAEFRGKEIKFHPATFYLGVADFLAQEVEHLGDGPAKERASAEDMGRRVAAEAATEGAAEEKPESSVHGHSSVGGRGAQLPKRTSNADDPWDAASDTEDEDEVPPGRS</sequence>
<proteinExistence type="predicted"/>
<keyword evidence="3" id="KW-1185">Reference proteome</keyword>
<comment type="caution">
    <text evidence="2">The sequence shown here is derived from an EMBL/GenBank/DDBJ whole genome shotgun (WGS) entry which is preliminary data.</text>
</comment>
<dbReference type="OrthoDB" id="5592486at2759"/>